<evidence type="ECO:0000256" key="1">
    <source>
        <dbReference type="ARBA" id="ARBA00038215"/>
    </source>
</evidence>
<dbReference type="SUPFAM" id="SSF56601">
    <property type="entry name" value="beta-lactamase/transpeptidase-like"/>
    <property type="match status" value="1"/>
</dbReference>
<feature type="domain" description="Beta-lactamase-related" evidence="2">
    <location>
        <begin position="24"/>
        <end position="402"/>
    </location>
</feature>
<dbReference type="InterPro" id="IPR001466">
    <property type="entry name" value="Beta-lactam-related"/>
</dbReference>
<sequence length="561" mass="62544">MSTENDAVVGRLQSCLPQIQRIQSITQTPSITFGIIHHGQVIFKNSIGHRDSALALPADSETIYMLGSCSKMFTSAAAGILVEEGKLSWTDRIQKYLPEFNPEGDPRLGLEADIIDCLRHTTGLASPTMLTVGPRGTIASVEEDLVAILNVMPTRNPATGEQRFNREWLYNNAAVGLVALIIERISGQRFADFLRERLLEPLGMSRTAVTRSDIEADGNVAAPCTKLSDGTFYQLPDSSWPCDHHSPLLAGMGMRSSLNDMLTWCTAVLDAERSETDPNYKRIVPNNPLKQMRRVRRGYWTRPADDPDFSKPAAYGMGWFRVDLPSSKLSSFSGNSLSQSNGHKLHLHYIVGKDSVATPFPAVGHTGGMRGSIFSVYTFPDTQSAVVTATNGRDLGDASDFTAQILVQALFGLTPGVDLIPWALKEAGLAANQYRVHIEEPWEQGRRPDDTERDYMLYVGEYSGFNDRFRLMIAASTLSQAPLSIVFNRRLDSECPLVFYQTDVYSFFRPDEDYAKTQAIIAKNFKQMLLRFQVDEQGSVEGLYWQWDTEAEPAWFRKLGQ</sequence>
<dbReference type="PANTHER" id="PTHR46825">
    <property type="entry name" value="D-ALANYL-D-ALANINE-CARBOXYPEPTIDASE/ENDOPEPTIDASE AMPH"/>
    <property type="match status" value="1"/>
</dbReference>
<reference evidence="3 4" key="1">
    <citation type="submission" date="2024-07" db="EMBL/GenBank/DDBJ databases">
        <title>Section-level genome sequencing and comparative genomics of Aspergillus sections Usti and Cavernicolus.</title>
        <authorList>
            <consortium name="Lawrence Berkeley National Laboratory"/>
            <person name="Nybo J.L."/>
            <person name="Vesth T.C."/>
            <person name="Theobald S."/>
            <person name="Frisvad J.C."/>
            <person name="Larsen T.O."/>
            <person name="Kjaerboelling I."/>
            <person name="Rothschild-Mancinelli K."/>
            <person name="Lyhne E.K."/>
            <person name="Kogle M.E."/>
            <person name="Barry K."/>
            <person name="Clum A."/>
            <person name="Na H."/>
            <person name="Ledsgaard L."/>
            <person name="Lin J."/>
            <person name="Lipzen A."/>
            <person name="Kuo A."/>
            <person name="Riley R."/>
            <person name="Mondo S."/>
            <person name="Labutti K."/>
            <person name="Haridas S."/>
            <person name="Pangalinan J."/>
            <person name="Salamov A.A."/>
            <person name="Simmons B.A."/>
            <person name="Magnuson J.K."/>
            <person name="Chen J."/>
            <person name="Drula E."/>
            <person name="Henrissat B."/>
            <person name="Wiebenga A."/>
            <person name="Lubbers R.J."/>
            <person name="Gomes A.C."/>
            <person name="Makela M.R."/>
            <person name="Stajich J."/>
            <person name="Grigoriev I.V."/>
            <person name="Mortensen U.H."/>
            <person name="De Vries R.P."/>
            <person name="Baker S.E."/>
            <person name="Andersen M.R."/>
        </authorList>
    </citation>
    <scope>NUCLEOTIDE SEQUENCE [LARGE SCALE GENOMIC DNA]</scope>
    <source>
        <strain evidence="3 4">CBS 123904</strain>
    </source>
</reference>
<dbReference type="Gene3D" id="3.40.710.10">
    <property type="entry name" value="DD-peptidase/beta-lactamase superfamily"/>
    <property type="match status" value="1"/>
</dbReference>
<gene>
    <name evidence="3" type="ORF">BJY01DRAFT_252759</name>
</gene>
<evidence type="ECO:0000313" key="3">
    <source>
        <dbReference type="EMBL" id="KAL2835337.1"/>
    </source>
</evidence>
<comment type="similarity">
    <text evidence="1">Belongs to the peptidase S12 family.</text>
</comment>
<evidence type="ECO:0000259" key="2">
    <source>
        <dbReference type="Pfam" id="PF00144"/>
    </source>
</evidence>
<dbReference type="Pfam" id="PF00144">
    <property type="entry name" value="Beta-lactamase"/>
    <property type="match status" value="1"/>
</dbReference>
<comment type="caution">
    <text evidence="3">The sequence shown here is derived from an EMBL/GenBank/DDBJ whole genome shotgun (WGS) entry which is preliminary data.</text>
</comment>
<dbReference type="EMBL" id="JBFXLU010000209">
    <property type="protein sequence ID" value="KAL2835337.1"/>
    <property type="molecule type" value="Genomic_DNA"/>
</dbReference>
<protein>
    <submittedName>
        <fullName evidence="3">Beta-lactamase/transpeptidase-like protein</fullName>
    </submittedName>
</protein>
<dbReference type="InterPro" id="IPR050491">
    <property type="entry name" value="AmpC-like"/>
</dbReference>
<dbReference type="InterPro" id="IPR012338">
    <property type="entry name" value="Beta-lactam/transpept-like"/>
</dbReference>
<accession>A0ABR4J6B6</accession>
<dbReference type="Proteomes" id="UP001610446">
    <property type="component" value="Unassembled WGS sequence"/>
</dbReference>
<proteinExistence type="inferred from homology"/>
<organism evidence="3 4">
    <name type="scientific">Aspergillus pseudoustus</name>
    <dbReference type="NCBI Taxonomy" id="1810923"/>
    <lineage>
        <taxon>Eukaryota</taxon>
        <taxon>Fungi</taxon>
        <taxon>Dikarya</taxon>
        <taxon>Ascomycota</taxon>
        <taxon>Pezizomycotina</taxon>
        <taxon>Eurotiomycetes</taxon>
        <taxon>Eurotiomycetidae</taxon>
        <taxon>Eurotiales</taxon>
        <taxon>Aspergillaceae</taxon>
        <taxon>Aspergillus</taxon>
        <taxon>Aspergillus subgen. Nidulantes</taxon>
    </lineage>
</organism>
<keyword evidence="4" id="KW-1185">Reference proteome</keyword>
<dbReference type="PANTHER" id="PTHR46825:SF14">
    <property type="entry name" value="BETA-LACTAMASE-RELATED DOMAIN-CONTAINING PROTEIN"/>
    <property type="match status" value="1"/>
</dbReference>
<name>A0ABR4J6B6_9EURO</name>
<evidence type="ECO:0000313" key="4">
    <source>
        <dbReference type="Proteomes" id="UP001610446"/>
    </source>
</evidence>